<accession>A0ABX5EK45</accession>
<name>A0ABX5EK45_9BACL</name>
<reference evidence="1 2" key="1">
    <citation type="submission" date="2018-03" db="EMBL/GenBank/DDBJ databases">
        <title>Genomic Encyclopedia of Archaeal and Bacterial Type Strains, Phase II (KMG-II): from individual species to whole genera.</title>
        <authorList>
            <person name="Goeker M."/>
        </authorList>
    </citation>
    <scope>NUCLEOTIDE SEQUENCE [LARGE SCALE GENOMIC DNA]</scope>
    <source>
        <strain evidence="1 2">RHA1</strain>
    </source>
</reference>
<evidence type="ECO:0000313" key="2">
    <source>
        <dbReference type="Proteomes" id="UP000238836"/>
    </source>
</evidence>
<organism evidence="1 2">
    <name type="scientific">Laceyella sediminis</name>
    <dbReference type="NCBI Taxonomy" id="573074"/>
    <lineage>
        <taxon>Bacteria</taxon>
        <taxon>Bacillati</taxon>
        <taxon>Bacillota</taxon>
        <taxon>Bacilli</taxon>
        <taxon>Bacillales</taxon>
        <taxon>Thermoactinomycetaceae</taxon>
        <taxon>Laceyella</taxon>
    </lineage>
</organism>
<gene>
    <name evidence="1" type="ORF">CLV36_11646</name>
</gene>
<comment type="caution">
    <text evidence="1">The sequence shown here is derived from an EMBL/GenBank/DDBJ whole genome shotgun (WGS) entry which is preliminary data.</text>
</comment>
<dbReference type="EMBL" id="PVTZ01000016">
    <property type="protein sequence ID" value="PRZ12165.1"/>
    <property type="molecule type" value="Genomic_DNA"/>
</dbReference>
<keyword evidence="2" id="KW-1185">Reference proteome</keyword>
<dbReference type="Proteomes" id="UP000238836">
    <property type="component" value="Unassembled WGS sequence"/>
</dbReference>
<evidence type="ECO:0000313" key="1">
    <source>
        <dbReference type="EMBL" id="PRZ12165.1"/>
    </source>
</evidence>
<dbReference type="RefSeq" id="WP_106343229.1">
    <property type="nucleotide sequence ID" value="NZ_PVTZ01000016.1"/>
</dbReference>
<protein>
    <submittedName>
        <fullName evidence="1">Uncharacterized protein</fullName>
    </submittedName>
</protein>
<proteinExistence type="predicted"/>
<sequence length="113" mass="12949">MLYIVFVEYAVDKQAMDEVAQALCILREEMKDQIPIASYHGGESCDQPGLIVEMIQVPSWEQANLVKRMRTALEHGWGHAMDPWIKGGRGKVRSWIFRLFDDRSLSASPRQDV</sequence>